<name>A0A833J0S4_9HYPH</name>
<sequence>MCGAGLRAPAMPVVAMRGGRAVLSAGLAFKDVSTWRGQ</sequence>
<dbReference type="Proteomes" id="UP000469949">
    <property type="component" value="Unassembled WGS sequence"/>
</dbReference>
<gene>
    <name evidence="1" type="ORF">F8B43_5218</name>
</gene>
<reference evidence="1 2" key="1">
    <citation type="submission" date="2019-10" db="EMBL/GenBank/DDBJ databases">
        <title>Draft Genome Sequence of the Caffeine Degrading Methylotroph Methylorubrum populi PINKEL.</title>
        <authorList>
            <person name="Dawson S.C."/>
            <person name="Zhang X."/>
            <person name="Wright M.E."/>
            <person name="Sharma G."/>
            <person name="Langner J.T."/>
            <person name="Ditty J.L."/>
            <person name="Subuyuj G.A."/>
        </authorList>
    </citation>
    <scope>NUCLEOTIDE SEQUENCE [LARGE SCALE GENOMIC DNA]</scope>
    <source>
        <strain evidence="1 2">Pinkel</strain>
    </source>
</reference>
<organism evidence="1 2">
    <name type="scientific">Methylorubrum populi</name>
    <dbReference type="NCBI Taxonomy" id="223967"/>
    <lineage>
        <taxon>Bacteria</taxon>
        <taxon>Pseudomonadati</taxon>
        <taxon>Pseudomonadota</taxon>
        <taxon>Alphaproteobacteria</taxon>
        <taxon>Hyphomicrobiales</taxon>
        <taxon>Methylobacteriaceae</taxon>
        <taxon>Methylorubrum</taxon>
    </lineage>
</organism>
<comment type="caution">
    <text evidence="1">The sequence shown here is derived from an EMBL/GenBank/DDBJ whole genome shotgun (WGS) entry which is preliminary data.</text>
</comment>
<proteinExistence type="predicted"/>
<dbReference type="EMBL" id="WEKV01000020">
    <property type="protein sequence ID" value="KAB7782463.1"/>
    <property type="molecule type" value="Genomic_DNA"/>
</dbReference>
<accession>A0A833J0S4</accession>
<protein>
    <submittedName>
        <fullName evidence="1">Uncharacterized protein</fullName>
    </submittedName>
</protein>
<dbReference type="AlphaFoldDB" id="A0A833J0S4"/>
<evidence type="ECO:0000313" key="2">
    <source>
        <dbReference type="Proteomes" id="UP000469949"/>
    </source>
</evidence>
<evidence type="ECO:0000313" key="1">
    <source>
        <dbReference type="EMBL" id="KAB7782463.1"/>
    </source>
</evidence>